<gene>
    <name evidence="3" type="ORF">METZ01_LOCUS979</name>
</gene>
<dbReference type="EMBL" id="UINC01000053">
    <property type="protein sequence ID" value="SUZ48125.1"/>
    <property type="molecule type" value="Genomic_DNA"/>
</dbReference>
<dbReference type="Pfam" id="PF07238">
    <property type="entry name" value="PilZ"/>
    <property type="match status" value="1"/>
</dbReference>
<reference evidence="3" key="1">
    <citation type="submission" date="2018-05" db="EMBL/GenBank/DDBJ databases">
        <authorList>
            <person name="Lanie J.A."/>
            <person name="Ng W.-L."/>
            <person name="Kazmierczak K.M."/>
            <person name="Andrzejewski T.M."/>
            <person name="Davidsen T.M."/>
            <person name="Wayne K.J."/>
            <person name="Tettelin H."/>
            <person name="Glass J.I."/>
            <person name="Rusch D."/>
            <person name="Podicherti R."/>
            <person name="Tsui H.-C.T."/>
            <person name="Winkler M.E."/>
        </authorList>
    </citation>
    <scope>NUCLEOTIDE SEQUENCE</scope>
</reference>
<name>A0A381N0T3_9ZZZZ</name>
<accession>A0A381N0T3</accession>
<dbReference type="InterPro" id="IPR009875">
    <property type="entry name" value="PilZ_domain"/>
</dbReference>
<keyword evidence="1" id="KW-0812">Transmembrane</keyword>
<dbReference type="AlphaFoldDB" id="A0A381N0T3"/>
<organism evidence="3">
    <name type="scientific">marine metagenome</name>
    <dbReference type="NCBI Taxonomy" id="408172"/>
    <lineage>
        <taxon>unclassified sequences</taxon>
        <taxon>metagenomes</taxon>
        <taxon>ecological metagenomes</taxon>
    </lineage>
</organism>
<proteinExistence type="predicted"/>
<evidence type="ECO:0000256" key="1">
    <source>
        <dbReference type="SAM" id="Phobius"/>
    </source>
</evidence>
<keyword evidence="1" id="KW-1133">Transmembrane helix</keyword>
<keyword evidence="1" id="KW-0472">Membrane</keyword>
<sequence>MLGLRKFFHKVSLSAGVMTAWLLLCGISRSPKEAKFGLQDLQATNMLQTMPPLSEIPLSFYLLAAAFVGSIAGGIFLVRYLHKRKIREDLEQIAEDQAQLSVDSEFEARQVDDEDRDFLTELCGTRDPAELLPVIMSAEIFEQTVADYKNSVNFSKGDLNKIFLLRKSLQFSFKNTDAGFSCTQMLEAGTQLEFQIRHKQKKIAFMSTILDSNETQLLIKPPTVKRRPANIKQFKELYCHIRRGNDADYEFKFKIIGQLITDLNAVILGHTSKIRKLQIRISERLPLDLEMDFQLLGAVQFKMEQKFDLGRLPHHKLSGIIKDMSAGGLKVRLDELPPQGINKSDVFLFHLPYASLRENLAATVLDVIPHNGEIDLHFVFRDIDMLTHMKLNQYLHRKKLSMEAA</sequence>
<evidence type="ECO:0000313" key="3">
    <source>
        <dbReference type="EMBL" id="SUZ48125.1"/>
    </source>
</evidence>
<protein>
    <recommendedName>
        <fullName evidence="2">PilZ domain-containing protein</fullName>
    </recommendedName>
</protein>
<evidence type="ECO:0000259" key="2">
    <source>
        <dbReference type="Pfam" id="PF07238"/>
    </source>
</evidence>
<dbReference type="GO" id="GO:0035438">
    <property type="term" value="F:cyclic-di-GMP binding"/>
    <property type="evidence" value="ECO:0007669"/>
    <property type="project" value="InterPro"/>
</dbReference>
<feature type="domain" description="PilZ" evidence="2">
    <location>
        <begin position="314"/>
        <end position="395"/>
    </location>
</feature>
<feature type="transmembrane region" description="Helical" evidence="1">
    <location>
        <begin position="58"/>
        <end position="78"/>
    </location>
</feature>